<proteinExistence type="predicted"/>
<dbReference type="EMBL" id="JAVRJZ010000015">
    <property type="protein sequence ID" value="KAK2712476.1"/>
    <property type="molecule type" value="Genomic_DNA"/>
</dbReference>
<dbReference type="Proteomes" id="UP001187531">
    <property type="component" value="Unassembled WGS sequence"/>
</dbReference>
<evidence type="ECO:0000256" key="1">
    <source>
        <dbReference type="SAM" id="SignalP"/>
    </source>
</evidence>
<feature type="chain" id="PRO_5041654672" description="Reverse transcriptase domain-containing protein" evidence="1">
    <location>
        <begin position="25"/>
        <end position="141"/>
    </location>
</feature>
<comment type="caution">
    <text evidence="2">The sequence shown here is derived from an EMBL/GenBank/DDBJ whole genome shotgun (WGS) entry which is preliminary data.</text>
</comment>
<evidence type="ECO:0008006" key="4">
    <source>
        <dbReference type="Google" id="ProtNLM"/>
    </source>
</evidence>
<organism evidence="2 3">
    <name type="scientific">Artemia franciscana</name>
    <name type="common">Brine shrimp</name>
    <name type="synonym">Artemia sanfranciscana</name>
    <dbReference type="NCBI Taxonomy" id="6661"/>
    <lineage>
        <taxon>Eukaryota</taxon>
        <taxon>Metazoa</taxon>
        <taxon>Ecdysozoa</taxon>
        <taxon>Arthropoda</taxon>
        <taxon>Crustacea</taxon>
        <taxon>Branchiopoda</taxon>
        <taxon>Anostraca</taxon>
        <taxon>Artemiidae</taxon>
        <taxon>Artemia</taxon>
    </lineage>
</organism>
<gene>
    <name evidence="2" type="ORF">QYM36_011237</name>
</gene>
<accession>A0AA88HRD1</accession>
<feature type="signal peptide" evidence="1">
    <location>
        <begin position="1"/>
        <end position="24"/>
    </location>
</feature>
<reference evidence="2" key="1">
    <citation type="submission" date="2023-07" db="EMBL/GenBank/DDBJ databases">
        <title>Chromosome-level genome assembly of Artemia franciscana.</title>
        <authorList>
            <person name="Jo E."/>
        </authorList>
    </citation>
    <scope>NUCLEOTIDE SEQUENCE</scope>
    <source>
        <tissue evidence="2">Whole body</tissue>
    </source>
</reference>
<name>A0AA88HRD1_ARTSF</name>
<keyword evidence="3" id="KW-1185">Reference proteome</keyword>
<keyword evidence="1" id="KW-0732">Signal</keyword>
<dbReference type="AlphaFoldDB" id="A0AA88HRD1"/>
<protein>
    <recommendedName>
        <fullName evidence="4">Reverse transcriptase domain-containing protein</fullName>
    </recommendedName>
</protein>
<evidence type="ECO:0000313" key="2">
    <source>
        <dbReference type="EMBL" id="KAK2712476.1"/>
    </source>
</evidence>
<evidence type="ECO:0000313" key="3">
    <source>
        <dbReference type="Proteomes" id="UP001187531"/>
    </source>
</evidence>
<sequence length="141" mass="16016">MGAYKHILLLIIDFLCSWYEQVYALFPHDLNSDWEEITCRAPQGTKLTALLFLVVIDYVKDNIDDQFKYVDNLSALLKFIVYTTKAMPQFSPDLLAEFKEECSTNSLQINKSSTKIWSAEMRFCLPSSLVSACIVSSSPGI</sequence>